<reference evidence="7 8" key="1">
    <citation type="journal article" date="2017" name="Front. Microbiol.">
        <title>Strong Genomic and Phenotypic Heterogeneity in the Aeromonas sobria Species Complex.</title>
        <authorList>
            <person name="Gauthier J."/>
            <person name="Vincent A.T."/>
            <person name="Charette S.J."/>
            <person name="Derome N."/>
        </authorList>
    </citation>
    <scope>NUCLEOTIDE SEQUENCE [LARGE SCALE GENOMIC DNA]</scope>
    <source>
        <strain evidence="7 8">JF2635</strain>
    </source>
</reference>
<dbReference type="Pfam" id="PF04932">
    <property type="entry name" value="Wzy_C"/>
    <property type="match status" value="1"/>
</dbReference>
<feature type="transmembrane region" description="Helical" evidence="5">
    <location>
        <begin position="282"/>
        <end position="303"/>
    </location>
</feature>
<evidence type="ECO:0000256" key="5">
    <source>
        <dbReference type="SAM" id="Phobius"/>
    </source>
</evidence>
<comment type="caution">
    <text evidence="7">The sequence shown here is derived from an EMBL/GenBank/DDBJ whole genome shotgun (WGS) entry which is preliminary data.</text>
</comment>
<feature type="transmembrane region" description="Helical" evidence="5">
    <location>
        <begin position="154"/>
        <end position="172"/>
    </location>
</feature>
<dbReference type="PANTHER" id="PTHR37422">
    <property type="entry name" value="TEICHURONIC ACID BIOSYNTHESIS PROTEIN TUAE"/>
    <property type="match status" value="1"/>
</dbReference>
<evidence type="ECO:0000313" key="7">
    <source>
        <dbReference type="EMBL" id="PKQ74065.1"/>
    </source>
</evidence>
<feature type="transmembrane region" description="Helical" evidence="5">
    <location>
        <begin position="72"/>
        <end position="90"/>
    </location>
</feature>
<keyword evidence="3 5" id="KW-1133">Transmembrane helix</keyword>
<dbReference type="AlphaFoldDB" id="A0A2N3IR21"/>
<dbReference type="InterPro" id="IPR007016">
    <property type="entry name" value="O-antigen_ligase-rel_domated"/>
</dbReference>
<feature type="transmembrane region" description="Helical" evidence="5">
    <location>
        <begin position="179"/>
        <end position="199"/>
    </location>
</feature>
<feature type="domain" description="O-antigen ligase-related" evidence="6">
    <location>
        <begin position="139"/>
        <end position="293"/>
    </location>
</feature>
<sequence length="366" mass="40902">MFLFGCIFSRNVLKANFENRDIRKIIAFWFAMSALLYLFVMFRGEQSSSARTILVSLIYILVVPWSKITKEVVLFAVISGGVAAGVASIYEQVFLGITKVGGIINQIPFATYVAITLIISVNTYNIYQNRLIKIISVISMLGSIYAIIMSEVRGVWLALMVVSVCYLLSKIARLAVKKIILMLISFLVIIASFTSSTAIENRIKQTKIEFQEITNGNYDTSIGIRFQLWGSAIEMIKSHPLSGLGTIQYKNKMEEQYQKGLITSKALSFKDAHFHNQFLDSYVRYGILGLVFAFLIFTSPLYICNIIETGFKPSFIGIGILLIVAGLTDVPLMHTGLIYMIVLYPAAIVLSNFTLNSRGAHEEINL</sequence>
<feature type="transmembrane region" description="Helical" evidence="5">
    <location>
        <begin position="315"/>
        <end position="332"/>
    </location>
</feature>
<comment type="subcellular location">
    <subcellularLocation>
        <location evidence="1">Membrane</location>
        <topology evidence="1">Multi-pass membrane protein</topology>
    </subcellularLocation>
</comment>
<dbReference type="Proteomes" id="UP000233526">
    <property type="component" value="Unassembled WGS sequence"/>
</dbReference>
<feature type="transmembrane region" description="Helical" evidence="5">
    <location>
        <begin position="25"/>
        <end position="42"/>
    </location>
</feature>
<dbReference type="PANTHER" id="PTHR37422:SF17">
    <property type="entry name" value="O-ANTIGEN LIGASE"/>
    <property type="match status" value="1"/>
</dbReference>
<keyword evidence="4 5" id="KW-0472">Membrane</keyword>
<evidence type="ECO:0000256" key="3">
    <source>
        <dbReference type="ARBA" id="ARBA00022989"/>
    </source>
</evidence>
<dbReference type="InterPro" id="IPR051533">
    <property type="entry name" value="WaaL-like"/>
</dbReference>
<organism evidence="7 8">
    <name type="scientific">Aeromonas sobria</name>
    <dbReference type="NCBI Taxonomy" id="646"/>
    <lineage>
        <taxon>Bacteria</taxon>
        <taxon>Pseudomonadati</taxon>
        <taxon>Pseudomonadota</taxon>
        <taxon>Gammaproteobacteria</taxon>
        <taxon>Aeromonadales</taxon>
        <taxon>Aeromonadaceae</taxon>
        <taxon>Aeromonas</taxon>
    </lineage>
</organism>
<evidence type="ECO:0000313" key="8">
    <source>
        <dbReference type="Proteomes" id="UP000233526"/>
    </source>
</evidence>
<keyword evidence="2 5" id="KW-0812">Transmembrane</keyword>
<proteinExistence type="predicted"/>
<accession>A0A2N3IR21</accession>
<evidence type="ECO:0000256" key="1">
    <source>
        <dbReference type="ARBA" id="ARBA00004141"/>
    </source>
</evidence>
<feature type="transmembrane region" description="Helical" evidence="5">
    <location>
        <begin position="131"/>
        <end position="148"/>
    </location>
</feature>
<feature type="transmembrane region" description="Helical" evidence="5">
    <location>
        <begin position="48"/>
        <end position="65"/>
    </location>
</feature>
<evidence type="ECO:0000259" key="6">
    <source>
        <dbReference type="Pfam" id="PF04932"/>
    </source>
</evidence>
<evidence type="ECO:0000256" key="2">
    <source>
        <dbReference type="ARBA" id="ARBA00022692"/>
    </source>
</evidence>
<feature type="transmembrane region" description="Helical" evidence="5">
    <location>
        <begin position="102"/>
        <end position="124"/>
    </location>
</feature>
<gene>
    <name evidence="7" type="ORF">AOX56_21040</name>
</gene>
<dbReference type="GO" id="GO:0016020">
    <property type="term" value="C:membrane"/>
    <property type="evidence" value="ECO:0007669"/>
    <property type="project" value="UniProtKB-SubCell"/>
</dbReference>
<name>A0A2N3IR21_AERSO</name>
<dbReference type="EMBL" id="LJZX01000058">
    <property type="protein sequence ID" value="PKQ74065.1"/>
    <property type="molecule type" value="Genomic_DNA"/>
</dbReference>
<evidence type="ECO:0000256" key="4">
    <source>
        <dbReference type="ARBA" id="ARBA00023136"/>
    </source>
</evidence>
<protein>
    <recommendedName>
        <fullName evidence="6">O-antigen ligase-related domain-containing protein</fullName>
    </recommendedName>
</protein>
<feature type="transmembrane region" description="Helical" evidence="5">
    <location>
        <begin position="338"/>
        <end position="355"/>
    </location>
</feature>